<dbReference type="Pfam" id="PF06170">
    <property type="entry name" value="DUF983"/>
    <property type="match status" value="1"/>
</dbReference>
<dbReference type="Proteomes" id="UP000095713">
    <property type="component" value="Unassembled WGS sequence"/>
</dbReference>
<keyword evidence="1" id="KW-0472">Membrane</keyword>
<sequence>MKLISIIRGKCPQCEKSNIFESRGNLLLFKIPQMHANCERCHYKFEKEPGFFFGAMFVSYAIAAAQFIPFFLISYFLLGASPLFSFLGVIVIAILSSTMNFRLSRIIWIYLFSKTKKEV</sequence>
<evidence type="ECO:0000256" key="1">
    <source>
        <dbReference type="SAM" id="Phobius"/>
    </source>
</evidence>
<feature type="transmembrane region" description="Helical" evidence="1">
    <location>
        <begin position="50"/>
        <end position="77"/>
    </location>
</feature>
<evidence type="ECO:0000313" key="3">
    <source>
        <dbReference type="Proteomes" id="UP000095713"/>
    </source>
</evidence>
<dbReference type="OrthoDB" id="9790326at2"/>
<organism evidence="2 3">
    <name type="scientific">Flavivirga aquatica</name>
    <dbReference type="NCBI Taxonomy" id="1849968"/>
    <lineage>
        <taxon>Bacteria</taxon>
        <taxon>Pseudomonadati</taxon>
        <taxon>Bacteroidota</taxon>
        <taxon>Flavobacteriia</taxon>
        <taxon>Flavobacteriales</taxon>
        <taxon>Flavobacteriaceae</taxon>
        <taxon>Flavivirga</taxon>
    </lineage>
</organism>
<evidence type="ECO:0000313" key="2">
    <source>
        <dbReference type="EMBL" id="OEK09639.1"/>
    </source>
</evidence>
<dbReference type="AlphaFoldDB" id="A0A1E5TE63"/>
<keyword evidence="3" id="KW-1185">Reference proteome</keyword>
<proteinExistence type="predicted"/>
<protein>
    <submittedName>
        <fullName evidence="2">DUF983 domain-containing protein</fullName>
    </submittedName>
</protein>
<gene>
    <name evidence="2" type="ORF">A8C32_13130</name>
</gene>
<feature type="transmembrane region" description="Helical" evidence="1">
    <location>
        <begin position="83"/>
        <end position="103"/>
    </location>
</feature>
<name>A0A1E5TE63_9FLAO</name>
<accession>A0A1E5TE63</accession>
<comment type="caution">
    <text evidence="2">The sequence shown here is derived from an EMBL/GenBank/DDBJ whole genome shotgun (WGS) entry which is preliminary data.</text>
</comment>
<dbReference type="RefSeq" id="WP_069829074.1">
    <property type="nucleotide sequence ID" value="NZ_MDJD01000007.1"/>
</dbReference>
<dbReference type="InterPro" id="IPR009325">
    <property type="entry name" value="DUF983"/>
</dbReference>
<keyword evidence="1" id="KW-1133">Transmembrane helix</keyword>
<dbReference type="STRING" id="1849968.A8C32_13130"/>
<dbReference type="EMBL" id="MDJD01000007">
    <property type="protein sequence ID" value="OEK09639.1"/>
    <property type="molecule type" value="Genomic_DNA"/>
</dbReference>
<keyword evidence="1" id="KW-0812">Transmembrane</keyword>
<reference evidence="2 3" key="1">
    <citation type="submission" date="2016-05" db="EMBL/GenBank/DDBJ databases">
        <title>Draft Genome Sequence of Algibacter sp. Strain SK-16 Isolated from the Surface Water of Aburatsubo Inlet.</title>
        <authorList>
            <person name="Wong S.-K."/>
            <person name="Yoshizawa S."/>
            <person name="Nakajima Y."/>
            <person name="Ogura Y."/>
            <person name="Tetsuya H."/>
            <person name="Hamasaki K."/>
        </authorList>
    </citation>
    <scope>NUCLEOTIDE SEQUENCE [LARGE SCALE GENOMIC DNA]</scope>
    <source>
        <strain evidence="2 3">SK-16</strain>
    </source>
</reference>